<dbReference type="AlphaFoldDB" id="A0AAV4W4X4"/>
<keyword evidence="1" id="KW-0812">Transmembrane</keyword>
<feature type="transmembrane region" description="Helical" evidence="1">
    <location>
        <begin position="6"/>
        <end position="24"/>
    </location>
</feature>
<evidence type="ECO:0000313" key="2">
    <source>
        <dbReference type="EMBL" id="GIY77308.1"/>
    </source>
</evidence>
<organism evidence="2 3">
    <name type="scientific">Caerostris darwini</name>
    <dbReference type="NCBI Taxonomy" id="1538125"/>
    <lineage>
        <taxon>Eukaryota</taxon>
        <taxon>Metazoa</taxon>
        <taxon>Ecdysozoa</taxon>
        <taxon>Arthropoda</taxon>
        <taxon>Chelicerata</taxon>
        <taxon>Arachnida</taxon>
        <taxon>Araneae</taxon>
        <taxon>Araneomorphae</taxon>
        <taxon>Entelegynae</taxon>
        <taxon>Araneoidea</taxon>
        <taxon>Araneidae</taxon>
        <taxon>Caerostris</taxon>
    </lineage>
</organism>
<dbReference type="EMBL" id="BPLQ01014095">
    <property type="protein sequence ID" value="GIY77308.1"/>
    <property type="molecule type" value="Genomic_DNA"/>
</dbReference>
<sequence length="306" mass="35704">MAKNQYIAWILFLLLAVTIFNLFYKPLMKTTLLGPETIHVQQLVHPIQSSLCPLHGFKCPTKEPCDCSRMCTNGELYVPYRVLTDDHIYVLDRKLPPGTYCLPKGVGMCNQKTSHEIFSFMGWSCITRNKTIFHKDKLFACYHQDSTDNRLNILWDYRENRQANTDDILDYYEMYEGELRYRCKCQGKDSRGKELVNSIPFVCSPDYCIQDIVNPLPMMGWNGFRCECGPYFHKDPLDTLSPCVMEQTRVEKNQLIVRVECMNDNSFVKRPLYCPKEEGVLNFKIPFTLGNKPEDYLNVHRETIVN</sequence>
<protein>
    <submittedName>
        <fullName evidence="2">Uncharacterized protein</fullName>
    </submittedName>
</protein>
<proteinExistence type="predicted"/>
<dbReference type="Proteomes" id="UP001054837">
    <property type="component" value="Unassembled WGS sequence"/>
</dbReference>
<comment type="caution">
    <text evidence="2">The sequence shown here is derived from an EMBL/GenBank/DDBJ whole genome shotgun (WGS) entry which is preliminary data.</text>
</comment>
<evidence type="ECO:0000256" key="1">
    <source>
        <dbReference type="SAM" id="Phobius"/>
    </source>
</evidence>
<name>A0AAV4W4X4_9ARAC</name>
<accession>A0AAV4W4X4</accession>
<keyword evidence="3" id="KW-1185">Reference proteome</keyword>
<gene>
    <name evidence="2" type="primary">AVEN_64844_1</name>
    <name evidence="2" type="ORF">CDAR_422841</name>
</gene>
<keyword evidence="1" id="KW-1133">Transmembrane helix</keyword>
<keyword evidence="1" id="KW-0472">Membrane</keyword>
<evidence type="ECO:0000313" key="3">
    <source>
        <dbReference type="Proteomes" id="UP001054837"/>
    </source>
</evidence>
<reference evidence="2 3" key="1">
    <citation type="submission" date="2021-06" db="EMBL/GenBank/DDBJ databases">
        <title>Caerostris darwini draft genome.</title>
        <authorList>
            <person name="Kono N."/>
            <person name="Arakawa K."/>
        </authorList>
    </citation>
    <scope>NUCLEOTIDE SEQUENCE [LARGE SCALE GENOMIC DNA]</scope>
</reference>